<evidence type="ECO:0000259" key="2">
    <source>
        <dbReference type="PROSITE" id="PS51192"/>
    </source>
</evidence>
<evidence type="ECO:0000259" key="3">
    <source>
        <dbReference type="PROSITE" id="PS51194"/>
    </source>
</evidence>
<dbReference type="PANTHER" id="PTHR45766:SF6">
    <property type="entry name" value="SWI_SNF-RELATED MATRIX-ASSOCIATED ACTIN-DEPENDENT REGULATOR OF CHROMATIN SUBFAMILY A-LIKE PROTEIN 1"/>
    <property type="match status" value="1"/>
</dbReference>
<evidence type="ECO:0008006" key="6">
    <source>
        <dbReference type="Google" id="ProtNLM"/>
    </source>
</evidence>
<dbReference type="SMART" id="SM00487">
    <property type="entry name" value="DEXDc"/>
    <property type="match status" value="1"/>
</dbReference>
<proteinExistence type="predicted"/>
<sequence length="917" mass="100715">MKLLVASPKAGSPRSILTELSFGFPSFTTVSLPERVFTGLDEASRPQSVVYLEPEIDVRHLPTPASVLASAGTGVGWAAETRRSVSRLEALWLLAEDRHRLLDVQEVEPLAHQASLVEHVVTNPDLRRVLIADEVGLGKTIEAALIVRTLQQATTRQLRVLYLTEARLVDNVAEEFQRVGVRLRRWTSSVHEARLDPIDGDPLVICSMHRAVFRVDGGVDHFKTVSSSGPWDVLIVDEAHHLSDWSPDGTDPQERMRLVRHLVKERLKPDGRLILMTGTPHQGHESRFLNVLRLLDPKLEDHRASRGRIIYRIKDDIRDWEDRPLFPLRSIEAPTLVNVPDEYREWLDEVHALFTPGAGSRAGAWRRAQALQWCASSPEAGVAYLVRVALRSGMDAARHPGLKAALFVLRPWRGGPADEGARSLQDRMLGSRHVDDEEEPDGEVPNQPLLAALERGTALIRADALACKMEKVLGWLESAPGEKLVLFAQPVETVYALRDRIARVLGAAATSLIVGGQDDQTRRREIQRFQASDGARVLVSSRSGGEGINLQVSRRLVHFDVPWNPMEMEQRVGRVHRYGSVSSIIVHTLVLEGSREQRVLDRARARLAQIARDVDRDRFELLFSRTMSLIPLQELEALMAADGFGPLDPHEGARLDALVKEGFERWHTTDREFRAQQASLAALDRGPLDLGDLTAFVKDYVGASPAEGYMRRVFKDVRPGAEPVLAEEPLEAFTLEDGTVVAFGRNGGVGVAGPVGARVPRRAGLNDPAIAAAVRRAVGLGGDGEVLGGGSCLVQPSRLGELVSSGVIPADFRSGFVFLAYVVRELEAGTLAREVGTSLRCWGFRPGIAEVALTPRQAAALVRLLREPRPRKNAPATGELAGLEALDERLIASMRLGQPARPVPAVFPVAAILIEPG</sequence>
<dbReference type="InterPro" id="IPR027417">
    <property type="entry name" value="P-loop_NTPase"/>
</dbReference>
<accession>A0ABN6MP79</accession>
<organism evidence="4 5">
    <name type="scientific">Anaeromyxobacter oryzae</name>
    <dbReference type="NCBI Taxonomy" id="2918170"/>
    <lineage>
        <taxon>Bacteria</taxon>
        <taxon>Pseudomonadati</taxon>
        <taxon>Myxococcota</taxon>
        <taxon>Myxococcia</taxon>
        <taxon>Myxococcales</taxon>
        <taxon>Cystobacterineae</taxon>
        <taxon>Anaeromyxobacteraceae</taxon>
        <taxon>Anaeromyxobacter</taxon>
    </lineage>
</organism>
<evidence type="ECO:0000313" key="5">
    <source>
        <dbReference type="Proteomes" id="UP001162891"/>
    </source>
</evidence>
<evidence type="ECO:0000313" key="4">
    <source>
        <dbReference type="EMBL" id="BDG02816.1"/>
    </source>
</evidence>
<dbReference type="EMBL" id="AP025591">
    <property type="protein sequence ID" value="BDG02816.1"/>
    <property type="molecule type" value="Genomic_DNA"/>
</dbReference>
<dbReference type="InterPro" id="IPR014001">
    <property type="entry name" value="Helicase_ATP-bd"/>
</dbReference>
<dbReference type="Gene3D" id="3.40.50.10810">
    <property type="entry name" value="Tandem AAA-ATPase domain"/>
    <property type="match status" value="1"/>
</dbReference>
<dbReference type="SUPFAM" id="SSF52540">
    <property type="entry name" value="P-loop containing nucleoside triphosphate hydrolases"/>
    <property type="match status" value="2"/>
</dbReference>
<dbReference type="PANTHER" id="PTHR45766">
    <property type="entry name" value="DNA ANNEALING HELICASE AND ENDONUCLEASE ZRANB3 FAMILY MEMBER"/>
    <property type="match status" value="1"/>
</dbReference>
<feature type="domain" description="Helicase C-terminal" evidence="3">
    <location>
        <begin position="468"/>
        <end position="630"/>
    </location>
</feature>
<name>A0ABN6MP79_9BACT</name>
<reference evidence="5" key="1">
    <citation type="journal article" date="2022" name="Int. J. Syst. Evol. Microbiol.">
        <title>Anaeromyxobacter oryzae sp. nov., Anaeromyxobacter diazotrophicus sp. nov. and Anaeromyxobacter paludicola sp. nov., isolated from paddy soils.</title>
        <authorList>
            <person name="Itoh H."/>
            <person name="Xu Z."/>
            <person name="Mise K."/>
            <person name="Masuda Y."/>
            <person name="Ushijima N."/>
            <person name="Hayakawa C."/>
            <person name="Shiratori Y."/>
            <person name="Senoo K."/>
        </authorList>
    </citation>
    <scope>NUCLEOTIDE SEQUENCE [LARGE SCALE GENOMIC DNA]</scope>
    <source>
        <strain evidence="5">Red232</strain>
    </source>
</reference>
<dbReference type="SMART" id="SM00490">
    <property type="entry name" value="HELICc"/>
    <property type="match status" value="1"/>
</dbReference>
<dbReference type="Gene3D" id="3.40.50.300">
    <property type="entry name" value="P-loop containing nucleotide triphosphate hydrolases"/>
    <property type="match status" value="1"/>
</dbReference>
<dbReference type="InterPro" id="IPR038718">
    <property type="entry name" value="SNF2-like_sf"/>
</dbReference>
<dbReference type="Pfam" id="PF04851">
    <property type="entry name" value="ResIII"/>
    <property type="match status" value="1"/>
</dbReference>
<protein>
    <recommendedName>
        <fullName evidence="6">Helicase domain protein</fullName>
    </recommendedName>
</protein>
<dbReference type="InterPro" id="IPR049730">
    <property type="entry name" value="SNF2/RAD54-like_C"/>
</dbReference>
<dbReference type="InterPro" id="IPR006935">
    <property type="entry name" value="Helicase/UvrB_N"/>
</dbReference>
<keyword evidence="5" id="KW-1185">Reference proteome</keyword>
<dbReference type="CDD" id="cd18793">
    <property type="entry name" value="SF2_C_SNF"/>
    <property type="match status" value="1"/>
</dbReference>
<dbReference type="PROSITE" id="PS51192">
    <property type="entry name" value="HELICASE_ATP_BIND_1"/>
    <property type="match status" value="1"/>
</dbReference>
<dbReference type="Proteomes" id="UP001162891">
    <property type="component" value="Chromosome"/>
</dbReference>
<feature type="domain" description="Helicase ATP-binding" evidence="2">
    <location>
        <begin position="120"/>
        <end position="298"/>
    </location>
</feature>
<dbReference type="InterPro" id="IPR001650">
    <property type="entry name" value="Helicase_C-like"/>
</dbReference>
<keyword evidence="1" id="KW-0378">Hydrolase</keyword>
<dbReference type="RefSeq" id="WP_248360503.1">
    <property type="nucleotide sequence ID" value="NZ_AP025591.1"/>
</dbReference>
<dbReference type="Pfam" id="PF00271">
    <property type="entry name" value="Helicase_C"/>
    <property type="match status" value="1"/>
</dbReference>
<dbReference type="PROSITE" id="PS51194">
    <property type="entry name" value="HELICASE_CTER"/>
    <property type="match status" value="1"/>
</dbReference>
<evidence type="ECO:0000256" key="1">
    <source>
        <dbReference type="ARBA" id="ARBA00022801"/>
    </source>
</evidence>
<gene>
    <name evidence="4" type="ORF">AMOR_18120</name>
</gene>